<evidence type="ECO:0000313" key="7">
    <source>
        <dbReference type="EMBL" id="CAD9973728.1"/>
    </source>
</evidence>
<dbReference type="PANTHER" id="PTHR11142">
    <property type="entry name" value="PSEUDOURIDYLATE SYNTHASE"/>
    <property type="match status" value="1"/>
</dbReference>
<keyword evidence="5" id="KW-0732">Signal</keyword>
<dbReference type="InterPro" id="IPR020097">
    <property type="entry name" value="PsdUridine_synth_TruA_a/b_dom"/>
</dbReference>
<dbReference type="InterPro" id="IPR020103">
    <property type="entry name" value="PsdUridine_synth_cat_dom_sf"/>
</dbReference>
<dbReference type="AlphaFoldDB" id="A0A7S2YFN9"/>
<dbReference type="SUPFAM" id="SSF55120">
    <property type="entry name" value="Pseudouridine synthase"/>
    <property type="match status" value="1"/>
</dbReference>
<evidence type="ECO:0000256" key="2">
    <source>
        <dbReference type="ARBA" id="ARBA00022694"/>
    </source>
</evidence>
<accession>A0A7S2YFN9</accession>
<proteinExistence type="inferred from homology"/>
<organism evidence="7">
    <name type="scientific">Entomoneis paludosa</name>
    <dbReference type="NCBI Taxonomy" id="265537"/>
    <lineage>
        <taxon>Eukaryota</taxon>
        <taxon>Sar</taxon>
        <taxon>Stramenopiles</taxon>
        <taxon>Ochrophyta</taxon>
        <taxon>Bacillariophyta</taxon>
        <taxon>Bacillariophyceae</taxon>
        <taxon>Bacillariophycidae</taxon>
        <taxon>Entomoneidaceae</taxon>
        <taxon>Entomoneis</taxon>
    </lineage>
</organism>
<comment type="catalytic activity">
    <reaction evidence="4">
        <text>uridine(38/39/40) in tRNA = pseudouridine(38/39/40) in tRNA</text>
        <dbReference type="Rhea" id="RHEA:22376"/>
        <dbReference type="Rhea" id="RHEA-COMP:10085"/>
        <dbReference type="Rhea" id="RHEA-COMP:10087"/>
        <dbReference type="ChEBI" id="CHEBI:65314"/>
        <dbReference type="ChEBI" id="CHEBI:65315"/>
        <dbReference type="EC" id="5.4.99.12"/>
    </reaction>
</comment>
<dbReference type="HAMAP" id="MF_00171">
    <property type="entry name" value="TruA"/>
    <property type="match status" value="1"/>
</dbReference>
<dbReference type="InterPro" id="IPR020094">
    <property type="entry name" value="TruA/RsuA/RluB/E/F_N"/>
</dbReference>
<dbReference type="PANTHER" id="PTHR11142:SF0">
    <property type="entry name" value="TRNA PSEUDOURIDINE SYNTHASE-LIKE 1"/>
    <property type="match status" value="1"/>
</dbReference>
<evidence type="ECO:0000256" key="1">
    <source>
        <dbReference type="ARBA" id="ARBA00009375"/>
    </source>
</evidence>
<evidence type="ECO:0000256" key="3">
    <source>
        <dbReference type="ARBA" id="ARBA00023235"/>
    </source>
</evidence>
<dbReference type="GO" id="GO:0003723">
    <property type="term" value="F:RNA binding"/>
    <property type="evidence" value="ECO:0007669"/>
    <property type="project" value="InterPro"/>
</dbReference>
<keyword evidence="2 4" id="KW-0819">tRNA processing</keyword>
<sequence length="433" mass="49879">MVQRISSCIMILLNVASMGAGWSFKSTPFRSLQKRRADVFCLRMLSQQLQDETSSDEQTTRRLKKIRCRARIAYDGSCFSGFQIQTRPSSKTQKKKQPRTVQGELERVLTQRFSGQRVRVLAAGRTDAGVHARGQAIHFDLPIASEIDMDQSEDVSLAVESFQMELPKIQRAVERMLPHDLAFWNLQIAPGPKIKILDGQKQQKAWSAMYDSTLKWYSYRLHTGPAMYPLQRHNRWHPNRVQHWFDAQEFERFVKKFQGTHDFRAFAGNMNRLEQQRREYLIEKNKESKDLSNNDVTGLDDEDLDVSELEDGNGNLVNTMRTVRLARLVKEPTEGEHCYRIDFFLEGALYKQVRNMVGAIVEVCRDGGRLTEEDFDNLLENPTRMRADNLSKPAPPQGLTLEQVYFEIGEEKHWALVETKTVGDPVASTVDSF</sequence>
<dbReference type="Pfam" id="PF01416">
    <property type="entry name" value="PseudoU_synth_1"/>
    <property type="match status" value="1"/>
</dbReference>
<dbReference type="EC" id="5.4.99.12" evidence="4"/>
<evidence type="ECO:0000256" key="4">
    <source>
        <dbReference type="RuleBase" id="RU003792"/>
    </source>
</evidence>
<feature type="domain" description="Pseudouridine synthase I TruA alpha/beta" evidence="6">
    <location>
        <begin position="317"/>
        <end position="407"/>
    </location>
</feature>
<dbReference type="Gene3D" id="3.30.70.580">
    <property type="entry name" value="Pseudouridine synthase I, catalytic domain, N-terminal subdomain"/>
    <property type="match status" value="1"/>
</dbReference>
<protein>
    <recommendedName>
        <fullName evidence="4">tRNA pseudouridine synthase</fullName>
        <ecNumber evidence="4">5.4.99.12</ecNumber>
    </recommendedName>
</protein>
<dbReference type="GO" id="GO:0031119">
    <property type="term" value="P:tRNA pseudouridine synthesis"/>
    <property type="evidence" value="ECO:0007669"/>
    <property type="project" value="TreeGrafter"/>
</dbReference>
<dbReference type="InterPro" id="IPR020095">
    <property type="entry name" value="PsdUridine_synth_TruA_C"/>
</dbReference>
<name>A0A7S2YFN9_9STRA</name>
<feature type="chain" id="PRO_5030725019" description="tRNA pseudouridine synthase" evidence="5">
    <location>
        <begin position="24"/>
        <end position="433"/>
    </location>
</feature>
<dbReference type="EMBL" id="HBHT01023206">
    <property type="protein sequence ID" value="CAD9973728.1"/>
    <property type="molecule type" value="Transcribed_RNA"/>
</dbReference>
<gene>
    <name evidence="7" type="ORF">APAL1065_LOCUS15564</name>
</gene>
<keyword evidence="3 4" id="KW-0413">Isomerase</keyword>
<dbReference type="GO" id="GO:0160147">
    <property type="term" value="F:tRNA pseudouridine(38-40) synthase activity"/>
    <property type="evidence" value="ECO:0007669"/>
    <property type="project" value="UniProtKB-EC"/>
</dbReference>
<dbReference type="Gene3D" id="3.30.70.660">
    <property type="entry name" value="Pseudouridine synthase I, catalytic domain, C-terminal subdomain"/>
    <property type="match status" value="1"/>
</dbReference>
<reference evidence="7" key="1">
    <citation type="submission" date="2021-01" db="EMBL/GenBank/DDBJ databases">
        <authorList>
            <person name="Corre E."/>
            <person name="Pelletier E."/>
            <person name="Niang G."/>
            <person name="Scheremetjew M."/>
            <person name="Finn R."/>
            <person name="Kale V."/>
            <person name="Holt S."/>
            <person name="Cochrane G."/>
            <person name="Meng A."/>
            <person name="Brown T."/>
            <person name="Cohen L."/>
        </authorList>
    </citation>
    <scope>NUCLEOTIDE SEQUENCE</scope>
    <source>
        <strain evidence="7">CCMP125</strain>
    </source>
</reference>
<evidence type="ECO:0000256" key="5">
    <source>
        <dbReference type="SAM" id="SignalP"/>
    </source>
</evidence>
<evidence type="ECO:0000259" key="6">
    <source>
        <dbReference type="Pfam" id="PF01416"/>
    </source>
</evidence>
<dbReference type="InterPro" id="IPR001406">
    <property type="entry name" value="PsdUridine_synth_TruA"/>
</dbReference>
<feature type="signal peptide" evidence="5">
    <location>
        <begin position="1"/>
        <end position="23"/>
    </location>
</feature>
<comment type="similarity">
    <text evidence="1 4">Belongs to the tRNA pseudouridine synthase TruA family.</text>
</comment>